<organism evidence="2 3">
    <name type="scientific">Ophiostoma piceae (strain UAMH 11346)</name>
    <name type="common">Sap stain fungus</name>
    <dbReference type="NCBI Taxonomy" id="1262450"/>
    <lineage>
        <taxon>Eukaryota</taxon>
        <taxon>Fungi</taxon>
        <taxon>Dikarya</taxon>
        <taxon>Ascomycota</taxon>
        <taxon>Pezizomycotina</taxon>
        <taxon>Sordariomycetes</taxon>
        <taxon>Sordariomycetidae</taxon>
        <taxon>Ophiostomatales</taxon>
        <taxon>Ophiostomataceae</taxon>
        <taxon>Ophiostoma</taxon>
    </lineage>
</organism>
<dbReference type="AlphaFoldDB" id="S3CIJ7"/>
<accession>S3CIJ7</accession>
<dbReference type="Proteomes" id="UP000016923">
    <property type="component" value="Unassembled WGS sequence"/>
</dbReference>
<evidence type="ECO:0000256" key="1">
    <source>
        <dbReference type="SAM" id="MobiDB-lite"/>
    </source>
</evidence>
<feature type="compositionally biased region" description="Basic and acidic residues" evidence="1">
    <location>
        <begin position="1"/>
        <end position="76"/>
    </location>
</feature>
<dbReference type="EMBL" id="KE148154">
    <property type="protein sequence ID" value="EPE06188.1"/>
    <property type="molecule type" value="Genomic_DNA"/>
</dbReference>
<gene>
    <name evidence="2" type="ORF">F503_03017</name>
</gene>
<name>S3CIJ7_OPHP1</name>
<evidence type="ECO:0000313" key="2">
    <source>
        <dbReference type="EMBL" id="EPE06188.1"/>
    </source>
</evidence>
<reference evidence="2 3" key="1">
    <citation type="journal article" date="2013" name="BMC Genomics">
        <title>The genome and transcriptome of the pine saprophyte Ophiostoma piceae, and a comparison with the bark beetle-associated pine pathogen Grosmannia clavigera.</title>
        <authorList>
            <person name="Haridas S."/>
            <person name="Wang Y."/>
            <person name="Lim L."/>
            <person name="Massoumi Alamouti S."/>
            <person name="Jackman S."/>
            <person name="Docking R."/>
            <person name="Robertson G."/>
            <person name="Birol I."/>
            <person name="Bohlmann J."/>
            <person name="Breuil C."/>
        </authorList>
    </citation>
    <scope>NUCLEOTIDE SEQUENCE [LARGE SCALE GENOMIC DNA]</scope>
    <source>
        <strain evidence="2 3">UAMH 11346</strain>
    </source>
</reference>
<feature type="region of interest" description="Disordered" evidence="1">
    <location>
        <begin position="1"/>
        <end position="98"/>
    </location>
</feature>
<keyword evidence="3" id="KW-1185">Reference proteome</keyword>
<sequence length="162" mass="17820">MDGKGRDEMGGPDRSRPDEADEPTRTKAGRLDEDSGRDDGSRGPKKSSDENAMQPERRKETAKGVDDSRDEGKASNESEAASDVQSEEAEEHRADDGMRLWQERAWPSKKGGATCNDWLLLPRNLDIGTCLDSALQTRDPSRLAVTNLRVARSSEVPCIYSA</sequence>
<dbReference type="VEuPathDB" id="FungiDB:F503_03017"/>
<evidence type="ECO:0000313" key="3">
    <source>
        <dbReference type="Proteomes" id="UP000016923"/>
    </source>
</evidence>
<proteinExistence type="predicted"/>
<dbReference type="HOGENOM" id="CLU_1635907_0_0_1"/>
<protein>
    <submittedName>
        <fullName evidence="2">Uncharacterized protein</fullName>
    </submittedName>
</protein>